<dbReference type="Pfam" id="PF02674">
    <property type="entry name" value="Colicin_V"/>
    <property type="match status" value="1"/>
</dbReference>
<evidence type="ECO:0000256" key="2">
    <source>
        <dbReference type="ARBA" id="ARBA00022692"/>
    </source>
</evidence>
<comment type="subcellular location">
    <subcellularLocation>
        <location evidence="1">Membrane</location>
        <topology evidence="1">Multi-pass membrane protein</topology>
    </subcellularLocation>
</comment>
<evidence type="ECO:0000256" key="4">
    <source>
        <dbReference type="ARBA" id="ARBA00023136"/>
    </source>
</evidence>
<evidence type="ECO:0000313" key="7">
    <source>
        <dbReference type="EMBL" id="ADK84322.1"/>
    </source>
</evidence>
<sequence length="199" mass="20799">MNASPNILDLAIVAVVGFFVVKGLMQGLVREVMGLAGVVAGLFLGLAYYGQLAALARQWLKMDAAWLDAAAFGVILLAVFALVVALGAAITSLLARVSLSPLNRLLGGGLGLLKGVLLTYLLLNMLLLIMPFNPPQQLRQSLTAPYVIQAGRALMALAPEDLLHALQEKSGLIGPGGDFAPQGQPTPMPQPTPAKEPTP</sequence>
<dbReference type="OrthoDB" id="5419037at2"/>
<feature type="transmembrane region" description="Helical" evidence="6">
    <location>
        <begin position="70"/>
        <end position="94"/>
    </location>
</feature>
<accession>E1QFI6</accession>
<keyword evidence="3 6" id="KW-1133">Transmembrane helix</keyword>
<dbReference type="RefSeq" id="WP_013257776.1">
    <property type="nucleotide sequence ID" value="NC_014365.1"/>
</dbReference>
<evidence type="ECO:0000256" key="6">
    <source>
        <dbReference type="SAM" id="Phobius"/>
    </source>
</evidence>
<keyword evidence="2 6" id="KW-0812">Transmembrane</keyword>
<dbReference type="GO" id="GO:0016020">
    <property type="term" value="C:membrane"/>
    <property type="evidence" value="ECO:0007669"/>
    <property type="project" value="UniProtKB-SubCell"/>
</dbReference>
<dbReference type="GO" id="GO:0009403">
    <property type="term" value="P:toxin biosynthetic process"/>
    <property type="evidence" value="ECO:0007669"/>
    <property type="project" value="InterPro"/>
</dbReference>
<feature type="compositionally biased region" description="Pro residues" evidence="5">
    <location>
        <begin position="184"/>
        <end position="199"/>
    </location>
</feature>
<dbReference type="HOGENOM" id="CLU_092720_4_1_7"/>
<feature type="transmembrane region" description="Helical" evidence="6">
    <location>
        <begin position="32"/>
        <end position="50"/>
    </location>
</feature>
<dbReference type="PANTHER" id="PTHR36926:SF1">
    <property type="entry name" value="COLICIN V PRODUCTION PROTEIN"/>
    <property type="match status" value="1"/>
</dbReference>
<dbReference type="InterPro" id="IPR052719">
    <property type="entry name" value="CvpA-like"/>
</dbReference>
<evidence type="ECO:0000313" key="8">
    <source>
        <dbReference type="Proteomes" id="UP000009047"/>
    </source>
</evidence>
<dbReference type="Proteomes" id="UP000009047">
    <property type="component" value="Chromosome"/>
</dbReference>
<keyword evidence="8" id="KW-1185">Reference proteome</keyword>
<evidence type="ECO:0000256" key="5">
    <source>
        <dbReference type="SAM" id="MobiDB-lite"/>
    </source>
</evidence>
<dbReference type="PANTHER" id="PTHR36926">
    <property type="entry name" value="COLICIN V PRODUCTION PROTEIN"/>
    <property type="match status" value="1"/>
</dbReference>
<proteinExistence type="predicted"/>
<dbReference type="AlphaFoldDB" id="E1QFI6"/>
<dbReference type="eggNOG" id="COG1286">
    <property type="taxonomic scope" value="Bacteria"/>
</dbReference>
<keyword evidence="4 6" id="KW-0472">Membrane</keyword>
<gene>
    <name evidence="7" type="ordered locus">Deba_0952</name>
</gene>
<protein>
    <submittedName>
        <fullName evidence="7">Colicin V production protein</fullName>
    </submittedName>
</protein>
<dbReference type="KEGG" id="dbr:Deba_0952"/>
<feature type="transmembrane region" description="Helical" evidence="6">
    <location>
        <begin position="106"/>
        <end position="132"/>
    </location>
</feature>
<dbReference type="EMBL" id="CP002085">
    <property type="protein sequence ID" value="ADK84322.1"/>
    <property type="molecule type" value="Genomic_DNA"/>
</dbReference>
<organism evidence="7 8">
    <name type="scientific">Desulfarculus baarsii (strain ATCC 33931 / DSM 2075 / LMG 7858 / VKM B-1802 / 2st14)</name>
    <dbReference type="NCBI Taxonomy" id="644282"/>
    <lineage>
        <taxon>Bacteria</taxon>
        <taxon>Pseudomonadati</taxon>
        <taxon>Thermodesulfobacteriota</taxon>
        <taxon>Desulfarculia</taxon>
        <taxon>Desulfarculales</taxon>
        <taxon>Desulfarculaceae</taxon>
        <taxon>Desulfarculus</taxon>
    </lineage>
</organism>
<feature type="transmembrane region" description="Helical" evidence="6">
    <location>
        <begin position="6"/>
        <end position="25"/>
    </location>
</feature>
<feature type="region of interest" description="Disordered" evidence="5">
    <location>
        <begin position="174"/>
        <end position="199"/>
    </location>
</feature>
<name>E1QFI6_DESB2</name>
<evidence type="ECO:0000256" key="3">
    <source>
        <dbReference type="ARBA" id="ARBA00022989"/>
    </source>
</evidence>
<dbReference type="InterPro" id="IPR003825">
    <property type="entry name" value="Colicin-V_CvpA"/>
</dbReference>
<dbReference type="STRING" id="644282.Deba_0952"/>
<evidence type="ECO:0000256" key="1">
    <source>
        <dbReference type="ARBA" id="ARBA00004141"/>
    </source>
</evidence>
<reference evidence="7 8" key="1">
    <citation type="journal article" date="2010" name="Stand. Genomic Sci.">
        <title>Complete genome sequence of Desulfarculus baarsii type strain (2st14).</title>
        <authorList>
            <person name="Sun H."/>
            <person name="Spring S."/>
            <person name="Lapidus A."/>
            <person name="Davenport K."/>
            <person name="Del Rio T.G."/>
            <person name="Tice H."/>
            <person name="Nolan M."/>
            <person name="Copeland A."/>
            <person name="Cheng J.F."/>
            <person name="Lucas S."/>
            <person name="Tapia R."/>
            <person name="Goodwin L."/>
            <person name="Pitluck S."/>
            <person name="Ivanova N."/>
            <person name="Pagani I."/>
            <person name="Mavromatis K."/>
            <person name="Ovchinnikova G."/>
            <person name="Pati A."/>
            <person name="Chen A."/>
            <person name="Palaniappan K."/>
            <person name="Hauser L."/>
            <person name="Chang Y.J."/>
            <person name="Jeffries C.D."/>
            <person name="Detter J.C."/>
            <person name="Han C."/>
            <person name="Rohde M."/>
            <person name="Brambilla E."/>
            <person name="Goker M."/>
            <person name="Woyke T."/>
            <person name="Bristow J."/>
            <person name="Eisen J.A."/>
            <person name="Markowitz V."/>
            <person name="Hugenholtz P."/>
            <person name="Kyrpides N.C."/>
            <person name="Klenk H.P."/>
            <person name="Land M."/>
        </authorList>
    </citation>
    <scope>NUCLEOTIDE SEQUENCE [LARGE SCALE GENOMIC DNA]</scope>
    <source>
        <strain evidence="8">ATCC 33931 / DSM 2075 / LMG 7858 / VKM B-1802 / 2st14</strain>
    </source>
</reference>